<keyword evidence="2" id="KW-1185">Reference proteome</keyword>
<name>A0A3S0JAE9_9BACT</name>
<dbReference type="Proteomes" id="UP000282184">
    <property type="component" value="Unassembled WGS sequence"/>
</dbReference>
<accession>A0A3S0JAE9</accession>
<dbReference type="OrthoDB" id="1494799at2"/>
<reference evidence="1 2" key="1">
    <citation type="submission" date="2018-12" db="EMBL/GenBank/DDBJ databases">
        <title>Hymenobacter gummosus sp. nov., isolated from a spring.</title>
        <authorList>
            <person name="Nie L."/>
        </authorList>
    </citation>
    <scope>NUCLEOTIDE SEQUENCE [LARGE SCALE GENOMIC DNA]</scope>
    <source>
        <strain evidence="1 2">KCTC 52166</strain>
    </source>
</reference>
<sequence>MLATFLLRGGVGLLLMGLLTSCPAGPQHSLLDEDIDSSNSEAFQRQMMRNQARLGPLFHLRETGFDVECIYGPQDLTELALQLTAELAQLPAVCVREELDEQAREFVTVVQIEGRQYQFRTSAESDWAELEKIMPVLAQIARELRPAYQFEVLNPPYDQTAEVVYGRRTDLLRAVARGYPCSLPDGHWDYDKWPARLYTDVHVARLPPFDTLRRHYQRNLQRLHQAGYRVPNLTLPRLYFTDLLKSGHIDICIDGQEMVASEQVLPGPTVRCSDEGWGVLLAYTLTRDFHGEPTLLDRETNTRQPILRADYLRRAEAAFGRRQPDPPSN</sequence>
<gene>
    <name evidence="1" type="ORF">EJV47_26025</name>
</gene>
<evidence type="ECO:0000313" key="2">
    <source>
        <dbReference type="Proteomes" id="UP000282184"/>
    </source>
</evidence>
<dbReference type="EMBL" id="RXOF01000021">
    <property type="protein sequence ID" value="RTQ45331.1"/>
    <property type="molecule type" value="Genomic_DNA"/>
</dbReference>
<proteinExistence type="predicted"/>
<organism evidence="1 2">
    <name type="scientific">Hymenobacter gummosus</name>
    <dbReference type="NCBI Taxonomy" id="1776032"/>
    <lineage>
        <taxon>Bacteria</taxon>
        <taxon>Pseudomonadati</taxon>
        <taxon>Bacteroidota</taxon>
        <taxon>Cytophagia</taxon>
        <taxon>Cytophagales</taxon>
        <taxon>Hymenobacteraceae</taxon>
        <taxon>Hymenobacter</taxon>
    </lineage>
</organism>
<dbReference type="AlphaFoldDB" id="A0A3S0JAE9"/>
<dbReference type="RefSeq" id="WP_126696144.1">
    <property type="nucleotide sequence ID" value="NZ_RXOF01000021.1"/>
</dbReference>
<comment type="caution">
    <text evidence="1">The sequence shown here is derived from an EMBL/GenBank/DDBJ whole genome shotgun (WGS) entry which is preliminary data.</text>
</comment>
<protein>
    <submittedName>
        <fullName evidence="1">Uncharacterized protein</fullName>
    </submittedName>
</protein>
<evidence type="ECO:0000313" key="1">
    <source>
        <dbReference type="EMBL" id="RTQ45331.1"/>
    </source>
</evidence>